<reference evidence="11 12" key="1">
    <citation type="submission" date="2016-10" db="EMBL/GenBank/DDBJ databases">
        <title>Genome sequence of the basidiomycete white-rot fungus Trametes pubescens.</title>
        <authorList>
            <person name="Makela M.R."/>
            <person name="Granchi Z."/>
            <person name="Peng M."/>
            <person name="De Vries R.P."/>
            <person name="Grigoriev I."/>
            <person name="Riley R."/>
            <person name="Hilden K."/>
        </authorList>
    </citation>
    <scope>NUCLEOTIDE SEQUENCE [LARGE SCALE GENOMIC DNA]</scope>
    <source>
        <strain evidence="11 12">FBCC735</strain>
    </source>
</reference>
<name>A0A1M2VLE2_TRAPU</name>
<evidence type="ECO:0000256" key="5">
    <source>
        <dbReference type="ARBA" id="ARBA00022723"/>
    </source>
</evidence>
<keyword evidence="8 10" id="KW-0503">Monooxygenase</keyword>
<evidence type="ECO:0000256" key="10">
    <source>
        <dbReference type="RuleBase" id="RU000461"/>
    </source>
</evidence>
<dbReference type="PRINTS" id="PR00463">
    <property type="entry name" value="EP450I"/>
</dbReference>
<evidence type="ECO:0000256" key="8">
    <source>
        <dbReference type="ARBA" id="ARBA00023033"/>
    </source>
</evidence>
<evidence type="ECO:0000256" key="4">
    <source>
        <dbReference type="ARBA" id="ARBA00022617"/>
    </source>
</evidence>
<evidence type="ECO:0000313" key="11">
    <source>
        <dbReference type="EMBL" id="OJT08415.1"/>
    </source>
</evidence>
<evidence type="ECO:0000256" key="7">
    <source>
        <dbReference type="ARBA" id="ARBA00023004"/>
    </source>
</evidence>
<keyword evidence="12" id="KW-1185">Reference proteome</keyword>
<dbReference type="AlphaFoldDB" id="A0A1M2VLE2"/>
<proteinExistence type="inferred from homology"/>
<evidence type="ECO:0000256" key="6">
    <source>
        <dbReference type="ARBA" id="ARBA00023002"/>
    </source>
</evidence>
<keyword evidence="5 9" id="KW-0479">Metal-binding</keyword>
<feature type="binding site" description="axial binding residue" evidence="9">
    <location>
        <position position="129"/>
    </location>
    <ligand>
        <name>heme</name>
        <dbReference type="ChEBI" id="CHEBI:30413"/>
    </ligand>
    <ligandPart>
        <name>Fe</name>
        <dbReference type="ChEBI" id="CHEBI:18248"/>
    </ligandPart>
</feature>
<organism evidence="11 12">
    <name type="scientific">Trametes pubescens</name>
    <name type="common">White-rot fungus</name>
    <dbReference type="NCBI Taxonomy" id="154538"/>
    <lineage>
        <taxon>Eukaryota</taxon>
        <taxon>Fungi</taxon>
        <taxon>Dikarya</taxon>
        <taxon>Basidiomycota</taxon>
        <taxon>Agaricomycotina</taxon>
        <taxon>Agaricomycetes</taxon>
        <taxon>Polyporales</taxon>
        <taxon>Polyporaceae</taxon>
        <taxon>Trametes</taxon>
    </lineage>
</organism>
<gene>
    <name evidence="11" type="ORF">TRAPUB_703</name>
</gene>
<comment type="pathway">
    <text evidence="2">Secondary metabolite biosynthesis.</text>
</comment>
<dbReference type="PANTHER" id="PTHR24305:SF166">
    <property type="entry name" value="CYTOCHROME P450 12A4, MITOCHONDRIAL-RELATED"/>
    <property type="match status" value="1"/>
</dbReference>
<dbReference type="OrthoDB" id="1470350at2759"/>
<keyword evidence="6 10" id="KW-0560">Oxidoreductase</keyword>
<dbReference type="Pfam" id="PF00067">
    <property type="entry name" value="p450"/>
    <property type="match status" value="1"/>
</dbReference>
<dbReference type="SUPFAM" id="SSF48264">
    <property type="entry name" value="Cytochrome P450"/>
    <property type="match status" value="1"/>
</dbReference>
<protein>
    <submittedName>
        <fullName evidence="11">Cytochrome P450 4A7</fullName>
    </submittedName>
</protein>
<dbReference type="InterPro" id="IPR002401">
    <property type="entry name" value="Cyt_P450_E_grp-I"/>
</dbReference>
<comment type="caution">
    <text evidence="11">The sequence shown here is derived from an EMBL/GenBank/DDBJ whole genome shotgun (WGS) entry which is preliminary data.</text>
</comment>
<dbReference type="STRING" id="154538.A0A1M2VLE2"/>
<dbReference type="GO" id="GO:0004497">
    <property type="term" value="F:monooxygenase activity"/>
    <property type="evidence" value="ECO:0007669"/>
    <property type="project" value="UniProtKB-KW"/>
</dbReference>
<evidence type="ECO:0000256" key="3">
    <source>
        <dbReference type="ARBA" id="ARBA00010617"/>
    </source>
</evidence>
<dbReference type="InterPro" id="IPR017972">
    <property type="entry name" value="Cyt_P450_CS"/>
</dbReference>
<dbReference type="InterPro" id="IPR050121">
    <property type="entry name" value="Cytochrome_P450_monoxygenase"/>
</dbReference>
<dbReference type="OMA" id="FEWEAIA"/>
<comment type="cofactor">
    <cofactor evidence="1 9">
        <name>heme</name>
        <dbReference type="ChEBI" id="CHEBI:30413"/>
    </cofactor>
</comment>
<evidence type="ECO:0000256" key="9">
    <source>
        <dbReference type="PIRSR" id="PIRSR602401-1"/>
    </source>
</evidence>
<feature type="non-terminal residue" evidence="11">
    <location>
        <position position="180"/>
    </location>
</feature>
<keyword evidence="7 9" id="KW-0408">Iron</keyword>
<evidence type="ECO:0000256" key="2">
    <source>
        <dbReference type="ARBA" id="ARBA00005179"/>
    </source>
</evidence>
<dbReference type="Proteomes" id="UP000184267">
    <property type="component" value="Unassembled WGS sequence"/>
</dbReference>
<dbReference type="GO" id="GO:0016705">
    <property type="term" value="F:oxidoreductase activity, acting on paired donors, with incorporation or reduction of molecular oxygen"/>
    <property type="evidence" value="ECO:0007669"/>
    <property type="project" value="InterPro"/>
</dbReference>
<dbReference type="GO" id="GO:0005506">
    <property type="term" value="F:iron ion binding"/>
    <property type="evidence" value="ECO:0007669"/>
    <property type="project" value="InterPro"/>
</dbReference>
<dbReference type="Gene3D" id="1.10.630.10">
    <property type="entry name" value="Cytochrome P450"/>
    <property type="match status" value="1"/>
</dbReference>
<dbReference type="InterPro" id="IPR001128">
    <property type="entry name" value="Cyt_P450"/>
</dbReference>
<evidence type="ECO:0000313" key="12">
    <source>
        <dbReference type="Proteomes" id="UP000184267"/>
    </source>
</evidence>
<dbReference type="InterPro" id="IPR036396">
    <property type="entry name" value="Cyt_P450_sf"/>
</dbReference>
<sequence>MPAGHTLTFKDVLHEVLHRLFLSIIFPQWVLRLGTAKMRYFEIAYGELGPAISIPKSNADDTVFTHTNTAGEKRSLPIPRGTYITICTSGMYNNPRYWEDPEVFKPERFLGNYYPRDAFLPFSGGPRGCIGCGNRGGRSANSVRVQVQGRGARGARFAGETFMQRKARLLKSQHNLTTGI</sequence>
<keyword evidence="4 9" id="KW-0349">Heme</keyword>
<dbReference type="PANTHER" id="PTHR24305">
    <property type="entry name" value="CYTOCHROME P450"/>
    <property type="match status" value="1"/>
</dbReference>
<evidence type="ECO:0000256" key="1">
    <source>
        <dbReference type="ARBA" id="ARBA00001971"/>
    </source>
</evidence>
<dbReference type="GO" id="GO:0020037">
    <property type="term" value="F:heme binding"/>
    <property type="evidence" value="ECO:0007669"/>
    <property type="project" value="InterPro"/>
</dbReference>
<accession>A0A1M2VLE2</accession>
<dbReference type="EMBL" id="MNAD01001043">
    <property type="protein sequence ID" value="OJT08415.1"/>
    <property type="molecule type" value="Genomic_DNA"/>
</dbReference>
<comment type="similarity">
    <text evidence="3 10">Belongs to the cytochrome P450 family.</text>
</comment>
<dbReference type="PROSITE" id="PS00086">
    <property type="entry name" value="CYTOCHROME_P450"/>
    <property type="match status" value="1"/>
</dbReference>